<feature type="binding site" evidence="9">
    <location>
        <begin position="53"/>
        <end position="56"/>
    </location>
    <ligand>
        <name>substrate</name>
    </ligand>
</feature>
<dbReference type="InterPro" id="IPR036412">
    <property type="entry name" value="HAD-like_sf"/>
</dbReference>
<evidence type="ECO:0000256" key="10">
    <source>
        <dbReference type="PIRSR" id="PIRSR004682-3"/>
    </source>
</evidence>
<dbReference type="InterPro" id="IPR004446">
    <property type="entry name" value="Heptose_bisP_phosphatase"/>
</dbReference>
<feature type="site" description="Contributes to substrate recognition" evidence="10">
    <location>
        <position position="103"/>
    </location>
</feature>
<feature type="active site" description="Proton donor" evidence="8">
    <location>
        <position position="13"/>
    </location>
</feature>
<dbReference type="Proteomes" id="UP000525652">
    <property type="component" value="Unassembled WGS sequence"/>
</dbReference>
<feature type="binding site" evidence="11">
    <location>
        <position position="129"/>
    </location>
    <ligand>
        <name>Mg(2+)</name>
        <dbReference type="ChEBI" id="CHEBI:18420"/>
    </ligand>
</feature>
<dbReference type="InterPro" id="IPR023214">
    <property type="entry name" value="HAD_sf"/>
</dbReference>
<dbReference type="RefSeq" id="WP_185694515.1">
    <property type="nucleotide sequence ID" value="NZ_JACHVA010000134.1"/>
</dbReference>
<comment type="subcellular location">
    <subcellularLocation>
        <location evidence="1 7">Cytoplasm</location>
    </subcellularLocation>
</comment>
<dbReference type="PANTHER" id="PTHR42891">
    <property type="entry name" value="D-GLYCERO-BETA-D-MANNO-HEPTOSE-1,7-BISPHOSPHATE 7-PHOSPHATASE"/>
    <property type="match status" value="1"/>
</dbReference>
<dbReference type="PIRSF" id="PIRSF004682">
    <property type="entry name" value="GmhB"/>
    <property type="match status" value="1"/>
</dbReference>
<feature type="binding site" evidence="9">
    <location>
        <position position="130"/>
    </location>
    <ligand>
        <name>substrate</name>
    </ligand>
</feature>
<accession>A0A7X1B1L7</accession>
<dbReference type="GO" id="GO:0005737">
    <property type="term" value="C:cytoplasm"/>
    <property type="evidence" value="ECO:0007669"/>
    <property type="project" value="UniProtKB-SubCell"/>
</dbReference>
<dbReference type="NCBIfam" id="TIGR01662">
    <property type="entry name" value="HAD-SF-IIIA"/>
    <property type="match status" value="1"/>
</dbReference>
<organism evidence="12 13">
    <name type="scientific">Puniceicoccus vermicola</name>
    <dbReference type="NCBI Taxonomy" id="388746"/>
    <lineage>
        <taxon>Bacteria</taxon>
        <taxon>Pseudomonadati</taxon>
        <taxon>Verrucomicrobiota</taxon>
        <taxon>Opitutia</taxon>
        <taxon>Puniceicoccales</taxon>
        <taxon>Puniceicoccaceae</taxon>
        <taxon>Puniceicoccus</taxon>
    </lineage>
</organism>
<keyword evidence="2 7" id="KW-0963">Cytoplasm</keyword>
<comment type="similarity">
    <text evidence="7">Belongs to the gmhB family.</text>
</comment>
<feature type="binding site" evidence="9">
    <location>
        <begin position="19"/>
        <end position="22"/>
    </location>
    <ligand>
        <name>substrate</name>
    </ligand>
</feature>
<dbReference type="EMBL" id="JACHVA010000134">
    <property type="protein sequence ID" value="MBC2603897.1"/>
    <property type="molecule type" value="Genomic_DNA"/>
</dbReference>
<dbReference type="GO" id="GO:0046872">
    <property type="term" value="F:metal ion binding"/>
    <property type="evidence" value="ECO:0007669"/>
    <property type="project" value="UniProtKB-KW"/>
</dbReference>
<sequence>MEPGKKAVFLDRDDTLIHNVPYLADPSKVDPIPGASEALQRLRDAGYLLFLFTNQSGIGRGYYQRADAEACNRETEKRLGLSPGFEGICIAPESPDDPEPVYRKPSPRYLEEMISLHGLDPEQVWMVGDKESDVEAGRRAGVNSARIGKSRDAEGDGVPTFASVLHFTDWLLALSGETTED</sequence>
<evidence type="ECO:0000256" key="6">
    <source>
        <dbReference type="ARBA" id="ARBA00031828"/>
    </source>
</evidence>
<dbReference type="PANTHER" id="PTHR42891:SF1">
    <property type="entry name" value="D-GLYCERO-BETA-D-MANNO-HEPTOSE-1,7-BISPHOSPHATE 7-PHOSPHATASE"/>
    <property type="match status" value="1"/>
</dbReference>
<dbReference type="GO" id="GO:0005975">
    <property type="term" value="P:carbohydrate metabolic process"/>
    <property type="evidence" value="ECO:0007669"/>
    <property type="project" value="InterPro"/>
</dbReference>
<evidence type="ECO:0000256" key="8">
    <source>
        <dbReference type="PIRSR" id="PIRSR004682-1"/>
    </source>
</evidence>
<evidence type="ECO:0000256" key="4">
    <source>
        <dbReference type="ARBA" id="ARBA00022801"/>
    </source>
</evidence>
<keyword evidence="3 11" id="KW-0479">Metal-binding</keyword>
<feature type="binding site" evidence="11">
    <location>
        <position position="130"/>
    </location>
    <ligand>
        <name>Mg(2+)</name>
        <dbReference type="ChEBI" id="CHEBI:18420"/>
    </ligand>
</feature>
<evidence type="ECO:0000256" key="5">
    <source>
        <dbReference type="ARBA" id="ARBA00023277"/>
    </source>
</evidence>
<keyword evidence="11" id="KW-0460">Magnesium</keyword>
<dbReference type="InterPro" id="IPR006543">
    <property type="entry name" value="Histidinol-phos"/>
</dbReference>
<dbReference type="SUPFAM" id="SSF56784">
    <property type="entry name" value="HAD-like"/>
    <property type="match status" value="1"/>
</dbReference>
<evidence type="ECO:0000256" key="2">
    <source>
        <dbReference type="ARBA" id="ARBA00022490"/>
    </source>
</evidence>
<feature type="binding site" evidence="11">
    <location>
        <position position="11"/>
    </location>
    <ligand>
        <name>Mg(2+)</name>
        <dbReference type="ChEBI" id="CHEBI:18420"/>
    </ligand>
</feature>
<evidence type="ECO:0000313" key="12">
    <source>
        <dbReference type="EMBL" id="MBC2603897.1"/>
    </source>
</evidence>
<gene>
    <name evidence="12" type="ORF">H5P30_19125</name>
</gene>
<feature type="active site" description="Nucleophile" evidence="8">
    <location>
        <position position="11"/>
    </location>
</feature>
<dbReference type="NCBIfam" id="TIGR01656">
    <property type="entry name" value="Histidinol-ppas"/>
    <property type="match status" value="1"/>
</dbReference>
<dbReference type="GO" id="GO:0016791">
    <property type="term" value="F:phosphatase activity"/>
    <property type="evidence" value="ECO:0007669"/>
    <property type="project" value="InterPro"/>
</dbReference>
<dbReference type="InterPro" id="IPR006549">
    <property type="entry name" value="HAD-SF_hydro_IIIA"/>
</dbReference>
<keyword evidence="4 7" id="KW-0378">Hydrolase</keyword>
<proteinExistence type="inferred from homology"/>
<evidence type="ECO:0000313" key="13">
    <source>
        <dbReference type="Proteomes" id="UP000525652"/>
    </source>
</evidence>
<evidence type="ECO:0000256" key="3">
    <source>
        <dbReference type="ARBA" id="ARBA00022723"/>
    </source>
</evidence>
<comment type="caution">
    <text evidence="12">The sequence shown here is derived from an EMBL/GenBank/DDBJ whole genome shotgun (WGS) entry which is preliminary data.</text>
</comment>
<dbReference type="AlphaFoldDB" id="A0A7X1B1L7"/>
<dbReference type="EC" id="3.1.3.-" evidence="7"/>
<evidence type="ECO:0000256" key="7">
    <source>
        <dbReference type="PIRNR" id="PIRNR004682"/>
    </source>
</evidence>
<comment type="cofactor">
    <cofactor evidence="11">
        <name>Mg(2+)</name>
        <dbReference type="ChEBI" id="CHEBI:18420"/>
    </cofactor>
</comment>
<feature type="binding site" evidence="9">
    <location>
        <begin position="103"/>
        <end position="104"/>
    </location>
    <ligand>
        <name>substrate</name>
    </ligand>
</feature>
<feature type="binding site" evidence="11">
    <location>
        <position position="13"/>
    </location>
    <ligand>
        <name>Mg(2+)</name>
        <dbReference type="ChEBI" id="CHEBI:18420"/>
    </ligand>
</feature>
<dbReference type="Pfam" id="PF00702">
    <property type="entry name" value="Hydrolase"/>
    <property type="match status" value="1"/>
</dbReference>
<feature type="site" description="Stabilizes the phosphoryl group" evidence="10">
    <location>
        <position position="104"/>
    </location>
</feature>
<feature type="binding site" evidence="9">
    <location>
        <begin position="11"/>
        <end position="13"/>
    </location>
    <ligand>
        <name>substrate</name>
    </ligand>
</feature>
<evidence type="ECO:0000256" key="1">
    <source>
        <dbReference type="ARBA" id="ARBA00004496"/>
    </source>
</evidence>
<name>A0A7X1B1L7_9BACT</name>
<dbReference type="Gene3D" id="3.40.50.1000">
    <property type="entry name" value="HAD superfamily/HAD-like"/>
    <property type="match status" value="1"/>
</dbReference>
<keyword evidence="5 7" id="KW-0119">Carbohydrate metabolism</keyword>
<evidence type="ECO:0000256" key="9">
    <source>
        <dbReference type="PIRSR" id="PIRSR004682-2"/>
    </source>
</evidence>
<keyword evidence="13" id="KW-1185">Reference proteome</keyword>
<protein>
    <recommendedName>
        <fullName evidence="6 7">D,D-heptose 1,7-bisphosphate phosphatase</fullName>
        <ecNumber evidence="7">3.1.3.-</ecNumber>
    </recommendedName>
</protein>
<feature type="site" description="Stabilizes the phosphoryl group" evidence="10">
    <location>
        <position position="53"/>
    </location>
</feature>
<reference evidence="12 13" key="1">
    <citation type="submission" date="2020-07" db="EMBL/GenBank/DDBJ databases">
        <authorList>
            <person name="Feng X."/>
        </authorList>
    </citation>
    <scope>NUCLEOTIDE SEQUENCE [LARGE SCALE GENOMIC DNA]</scope>
    <source>
        <strain evidence="12 13">JCM14086</strain>
    </source>
</reference>
<evidence type="ECO:0000256" key="11">
    <source>
        <dbReference type="PIRSR" id="PIRSR004682-4"/>
    </source>
</evidence>